<dbReference type="AlphaFoldDB" id="A0A516V7Q2"/>
<keyword evidence="2" id="KW-1185">Reference proteome</keyword>
<dbReference type="Proteomes" id="UP000315891">
    <property type="component" value="Chromosome"/>
</dbReference>
<protein>
    <recommendedName>
        <fullName evidence="3">Tetratricopeptide repeat protein</fullName>
    </recommendedName>
</protein>
<organism evidence="1 2">
    <name type="scientific">Pseudoluteimonas lycopersici</name>
    <dbReference type="NCBI Taxonomy" id="1324796"/>
    <lineage>
        <taxon>Bacteria</taxon>
        <taxon>Pseudomonadati</taxon>
        <taxon>Pseudomonadota</taxon>
        <taxon>Gammaproteobacteria</taxon>
        <taxon>Lysobacterales</taxon>
        <taxon>Lysobacteraceae</taxon>
        <taxon>Pseudoluteimonas</taxon>
    </lineage>
</organism>
<dbReference type="EMBL" id="CP041742">
    <property type="protein sequence ID" value="QDQ74572.1"/>
    <property type="molecule type" value="Genomic_DNA"/>
</dbReference>
<evidence type="ECO:0000313" key="2">
    <source>
        <dbReference type="Proteomes" id="UP000315891"/>
    </source>
</evidence>
<name>A0A516V7Q2_9GAMM</name>
<sequence>MASAGADWRIWAQRATALALWLLLALPLLRVAALDRLWPQDQVLTLLEHAQDALDAGRLTAVDGSGARELYTAAIAMDPDRGEAREGLARVALAAAAQARDATSRNRFDQARRMLDLARELDAPRAAVEPVADALRKREASRLGIDTMLRNAAAARVAGNLDGAPDAALPLYAKVLSLQPERTDAIEGREDALADLLQRARAELDAGKLADAAALISTARGYDAGHVDLPETEAAFARSRDALQSRADAALRRGKLVDAERDYRQLAALPDAPASAKQGLHEVALAQVRNAEKASADFHFDRAAAALDRARAIDPATPGLREARAHLARARVAQRELRPAPVGAKRQREVQQLLAQAAAAEARGDLLTPPGDSAFDRLRVARSLAPDDKAVIAASKRLLPAAWQCQRTQLQANSLARSRSCLDAAAALGADRSEVNRARRALALRWVDVGEERLRGGDVDSAGQAVEEARRLDASVPGIAELQERVRVAARP</sequence>
<proteinExistence type="predicted"/>
<reference evidence="1 2" key="1">
    <citation type="submission" date="2019-07" db="EMBL/GenBank/DDBJ databases">
        <title>Lysobacter weifangensis sp. nov., isolated from bensulfuron-methyl contaminated farmland soil.</title>
        <authorList>
            <person name="Zhao H."/>
        </authorList>
    </citation>
    <scope>NUCLEOTIDE SEQUENCE [LARGE SCALE GENOMIC DNA]</scope>
    <source>
        <strain evidence="1 2">CC-Bw-6</strain>
    </source>
</reference>
<dbReference type="InterPro" id="IPR011990">
    <property type="entry name" value="TPR-like_helical_dom_sf"/>
</dbReference>
<dbReference type="OrthoDB" id="5935824at2"/>
<dbReference type="Gene3D" id="1.25.40.10">
    <property type="entry name" value="Tetratricopeptide repeat domain"/>
    <property type="match status" value="1"/>
</dbReference>
<gene>
    <name evidence="1" type="ORF">FNZ56_12115</name>
</gene>
<dbReference type="RefSeq" id="WP_143880081.1">
    <property type="nucleotide sequence ID" value="NZ_BAABLZ010000001.1"/>
</dbReference>
<evidence type="ECO:0000313" key="1">
    <source>
        <dbReference type="EMBL" id="QDQ74572.1"/>
    </source>
</evidence>
<evidence type="ECO:0008006" key="3">
    <source>
        <dbReference type="Google" id="ProtNLM"/>
    </source>
</evidence>
<accession>A0A516V7Q2</accession>